<dbReference type="GO" id="GO:0043531">
    <property type="term" value="F:ADP binding"/>
    <property type="evidence" value="ECO:0007669"/>
    <property type="project" value="InterPro"/>
</dbReference>
<dbReference type="SUPFAM" id="SSF52540">
    <property type="entry name" value="P-loop containing nucleoside triphosphate hydrolases"/>
    <property type="match status" value="1"/>
</dbReference>
<dbReference type="PANTHER" id="PTHR36766:SF64">
    <property type="entry name" value="OS12G0206100 PROTEIN"/>
    <property type="match status" value="1"/>
</dbReference>
<dbReference type="FunFam" id="1.10.10.10:FF:000322">
    <property type="entry name" value="Probable disease resistance protein At1g63360"/>
    <property type="match status" value="1"/>
</dbReference>
<dbReference type="Gene3D" id="3.40.50.300">
    <property type="entry name" value="P-loop containing nucleotide triphosphate hydrolases"/>
    <property type="match status" value="1"/>
</dbReference>
<evidence type="ECO:0000313" key="7">
    <source>
        <dbReference type="EMBL" id="UBY07409.1"/>
    </source>
</evidence>
<dbReference type="PANTHER" id="PTHR36766">
    <property type="entry name" value="PLANT BROAD-SPECTRUM MILDEW RESISTANCE PROTEIN RPW8"/>
    <property type="match status" value="1"/>
</dbReference>
<name>A0A8K1MIU7_9POAL</name>
<accession>A0A8K1MIU7</accession>
<dbReference type="InterPro" id="IPR032675">
    <property type="entry name" value="LRR_dom_sf"/>
</dbReference>
<dbReference type="Pfam" id="PF00931">
    <property type="entry name" value="NB-ARC"/>
    <property type="match status" value="1"/>
</dbReference>
<keyword evidence="3" id="KW-0611">Plant defense</keyword>
<keyword evidence="2" id="KW-0677">Repeat</keyword>
<evidence type="ECO:0000256" key="3">
    <source>
        <dbReference type="ARBA" id="ARBA00022821"/>
    </source>
</evidence>
<dbReference type="GO" id="GO:0009626">
    <property type="term" value="P:plant-type hypersensitive response"/>
    <property type="evidence" value="ECO:0007669"/>
    <property type="project" value="UniProtKB-ARBA"/>
</dbReference>
<dbReference type="AlphaFoldDB" id="A0A8K1MIU7"/>
<dbReference type="GO" id="GO:0002758">
    <property type="term" value="P:innate immune response-activating signaling pathway"/>
    <property type="evidence" value="ECO:0007669"/>
    <property type="project" value="UniProtKB-ARBA"/>
</dbReference>
<evidence type="ECO:0000259" key="6">
    <source>
        <dbReference type="Pfam" id="PF25019"/>
    </source>
</evidence>
<dbReference type="EMBL" id="MZ672810">
    <property type="protein sequence ID" value="UBY07409.1"/>
    <property type="molecule type" value="mRNA"/>
</dbReference>
<dbReference type="PRINTS" id="PR00364">
    <property type="entry name" value="DISEASERSIST"/>
</dbReference>
<evidence type="ECO:0000259" key="5">
    <source>
        <dbReference type="Pfam" id="PF23559"/>
    </source>
</evidence>
<dbReference type="Pfam" id="PF23559">
    <property type="entry name" value="WHD_DRP"/>
    <property type="match status" value="1"/>
</dbReference>
<dbReference type="InterPro" id="IPR058922">
    <property type="entry name" value="WHD_DRP"/>
</dbReference>
<dbReference type="InterPro" id="IPR002182">
    <property type="entry name" value="NB-ARC"/>
</dbReference>
<evidence type="ECO:0000259" key="4">
    <source>
        <dbReference type="Pfam" id="PF00931"/>
    </source>
</evidence>
<protein>
    <submittedName>
        <fullName evidence="7">NBS-LRR disease resistance protein</fullName>
    </submittedName>
</protein>
<sequence length="971" mass="110143">MADPVTAAVALGLGWGMKAVGWVASPVISDLFQKCSSFIDFDTSQNLRQLQPKILLLERLMAMAENSTHRVRLQQLFEDLKSAFYEAEDILDDFDYHRLEKQVQDYKLNSDGPPRTMDLLKRKETGMSKTQLKRSLEKIEKVINEAHKILERLNLPSVSNGTERQHIAANACTTSTSPVTVIGRDEDRVKIIEMLHEKTGHGQTNTNSGLCYSVIGVHGIAGSGKSTLAQFVYAQEEKDKLAEKDGHFDILLWVHVSQKSTIKAIYRQMIEAIEGFDRQLPSLDLLEKHLKDKLSGKRFFLVLDDVWCSKDVGEQNLTQLLTSFKIGKRGSKILATSRNVDAFSDLGPDVRCATFPISDLDDSMFLELFMYHALGDRNADDGVGSTLRDIGVQIAEKLKRSPLAASADLLNETMGALSWSYQHLNAEIRQCFAYCSMFPRGHRLRRDVLVKFWVAEGFIRSTNAGQEMEDVGLDYFDKLVSISFLQFGGKESWGEDYYLMHDLPYDLAERIAGRDCFRIEDGWTGEIPPGVRHLFIDTYNGQKLAMKTIESKKLRTLIIKDIQLSTPDEVEVFKNLIMRLQKLRVLNVTFGLTMHVKFLEPIGVKHIRHLTFRIGGSDRLILPGTFRKLHHIQTLDFGDNRHLSLSKGEYRIYLVSLRHVGNASMVKLVNIARLTSLQELGPYFTVSKDSRGYKLKHLRDLNKLRGRLRIRGLENVKSTEEALEAKLADKERLTELVLCWECDQESCDPEVEVKILEEGLCPPKGLEKLELRQYSGVRYPNWMVGRQNGGLKCLQVLKLWKCSLGLAPVFEVFTRLRVLSLEACNWVTLPDNIVNLKLLKKLSIENCENIQSLPVLPQALEELSIDNCPNIQSLEVLPLSLMKLSIIDCPKFKSLAELLPQSLEEFILKRCSEVYSLMMMFPTSNTWVRWARVLSSLIPGDLGVDSDGRSLSMNTDITCFLLFAKLLDVDC</sequence>
<proteinExistence type="evidence at transcript level"/>
<organism evidence="7">
    <name type="scientific">Dasypyrum villosum</name>
    <dbReference type="NCBI Taxonomy" id="40247"/>
    <lineage>
        <taxon>Eukaryota</taxon>
        <taxon>Viridiplantae</taxon>
        <taxon>Streptophyta</taxon>
        <taxon>Embryophyta</taxon>
        <taxon>Tracheophyta</taxon>
        <taxon>Spermatophyta</taxon>
        <taxon>Magnoliopsida</taxon>
        <taxon>Liliopsida</taxon>
        <taxon>Poales</taxon>
        <taxon>Poaceae</taxon>
        <taxon>BOP clade</taxon>
        <taxon>Pooideae</taxon>
        <taxon>Triticodae</taxon>
        <taxon>Triticeae</taxon>
        <taxon>Triticinae</taxon>
        <taxon>Dasypyrum</taxon>
    </lineage>
</organism>
<feature type="domain" description="R13L1/DRL21-like LRR repeat region" evidence="6">
    <location>
        <begin position="695"/>
        <end position="824"/>
    </location>
</feature>
<reference evidence="7" key="1">
    <citation type="submission" date="2021-07" db="EMBL/GenBank/DDBJ databases">
        <title>Genome-wide identification of the NLR gene family in Haynaldia villosa by SMRT-RenSeq.</title>
        <authorList>
            <person name="Huang Z."/>
            <person name="Qiao F."/>
            <person name="Yang B."/>
            <person name="Liu J."/>
            <person name="Liu Y."/>
            <person name="Wulff B.B.H."/>
            <person name="Hu P."/>
            <person name="Lv Z."/>
            <person name="Zhang R."/>
            <person name="Chen P."/>
            <person name="Xing L."/>
            <person name="Cao A."/>
        </authorList>
    </citation>
    <scope>NUCLEOTIDE SEQUENCE</scope>
    <source>
        <strain evidence="7">Hv_Contig_971_nlr_1</strain>
    </source>
</reference>
<dbReference type="GO" id="GO:0042742">
    <property type="term" value="P:defense response to bacterium"/>
    <property type="evidence" value="ECO:0007669"/>
    <property type="project" value="UniProtKB-ARBA"/>
</dbReference>
<dbReference type="Pfam" id="PF25019">
    <property type="entry name" value="LRR_R13L1-DRL21"/>
    <property type="match status" value="1"/>
</dbReference>
<evidence type="ECO:0000256" key="1">
    <source>
        <dbReference type="ARBA" id="ARBA00022614"/>
    </source>
</evidence>
<feature type="domain" description="Disease resistance protein winged helix" evidence="5">
    <location>
        <begin position="437"/>
        <end position="508"/>
    </location>
</feature>
<dbReference type="Gene3D" id="3.80.10.10">
    <property type="entry name" value="Ribonuclease Inhibitor"/>
    <property type="match status" value="2"/>
</dbReference>
<dbReference type="InterPro" id="IPR036388">
    <property type="entry name" value="WH-like_DNA-bd_sf"/>
</dbReference>
<dbReference type="Gene3D" id="1.10.10.10">
    <property type="entry name" value="Winged helix-like DNA-binding domain superfamily/Winged helix DNA-binding domain"/>
    <property type="match status" value="1"/>
</dbReference>
<evidence type="ECO:0000256" key="2">
    <source>
        <dbReference type="ARBA" id="ARBA00022737"/>
    </source>
</evidence>
<keyword evidence="1" id="KW-0433">Leucine-rich repeat</keyword>
<dbReference type="InterPro" id="IPR027417">
    <property type="entry name" value="P-loop_NTPase"/>
</dbReference>
<dbReference type="InterPro" id="IPR056789">
    <property type="entry name" value="LRR_R13L1-DRL21"/>
</dbReference>
<dbReference type="SUPFAM" id="SSF52058">
    <property type="entry name" value="L domain-like"/>
    <property type="match status" value="1"/>
</dbReference>
<feature type="domain" description="NB-ARC" evidence="4">
    <location>
        <begin position="213"/>
        <end position="342"/>
    </location>
</feature>